<accession>A0A8X6WXY1</accession>
<dbReference type="EMBL" id="BMAV01003089">
    <property type="protein sequence ID" value="GFY42464.1"/>
    <property type="molecule type" value="Genomic_DNA"/>
</dbReference>
<protein>
    <submittedName>
        <fullName evidence="1">Cytochrome P450 3A24</fullName>
    </submittedName>
</protein>
<keyword evidence="2" id="KW-1185">Reference proteome</keyword>
<evidence type="ECO:0000313" key="1">
    <source>
        <dbReference type="EMBL" id="GFY42464.1"/>
    </source>
</evidence>
<reference evidence="1" key="1">
    <citation type="submission" date="2020-08" db="EMBL/GenBank/DDBJ databases">
        <title>Multicomponent nature underlies the extraordinary mechanical properties of spider dragline silk.</title>
        <authorList>
            <person name="Kono N."/>
            <person name="Nakamura H."/>
            <person name="Mori M."/>
            <person name="Yoshida Y."/>
            <person name="Ohtoshi R."/>
            <person name="Malay A.D."/>
            <person name="Moran D.A.P."/>
            <person name="Tomita M."/>
            <person name="Numata K."/>
            <person name="Arakawa K."/>
        </authorList>
    </citation>
    <scope>NUCLEOTIDE SEQUENCE</scope>
</reference>
<gene>
    <name evidence="1" type="primary">CYP3A24_1</name>
    <name evidence="1" type="ORF">TNIN_33581</name>
</gene>
<name>A0A8X6WXY1_9ARAC</name>
<sequence length="83" mass="9621">MEGYEPKHPQYAGLPSVPPLRNCLGMRFFPCSRDQDVHFNLFRHFLRVKPHTTKIPVEYKKGSVLLSVSELPLLVEKRTEVKS</sequence>
<dbReference type="AlphaFoldDB" id="A0A8X6WXY1"/>
<dbReference type="Proteomes" id="UP000886998">
    <property type="component" value="Unassembled WGS sequence"/>
</dbReference>
<proteinExistence type="predicted"/>
<organism evidence="1 2">
    <name type="scientific">Trichonephila inaurata madagascariensis</name>
    <dbReference type="NCBI Taxonomy" id="2747483"/>
    <lineage>
        <taxon>Eukaryota</taxon>
        <taxon>Metazoa</taxon>
        <taxon>Ecdysozoa</taxon>
        <taxon>Arthropoda</taxon>
        <taxon>Chelicerata</taxon>
        <taxon>Arachnida</taxon>
        <taxon>Araneae</taxon>
        <taxon>Araneomorphae</taxon>
        <taxon>Entelegynae</taxon>
        <taxon>Araneoidea</taxon>
        <taxon>Nephilidae</taxon>
        <taxon>Trichonephila</taxon>
        <taxon>Trichonephila inaurata</taxon>
    </lineage>
</organism>
<evidence type="ECO:0000313" key="2">
    <source>
        <dbReference type="Proteomes" id="UP000886998"/>
    </source>
</evidence>
<comment type="caution">
    <text evidence="1">The sequence shown here is derived from an EMBL/GenBank/DDBJ whole genome shotgun (WGS) entry which is preliminary data.</text>
</comment>